<evidence type="ECO:0000313" key="1">
    <source>
        <dbReference type="EMBL" id="PIP60570.1"/>
    </source>
</evidence>
<name>A0A2H0BU39_9BACT</name>
<evidence type="ECO:0000313" key="2">
    <source>
        <dbReference type="Proteomes" id="UP000231581"/>
    </source>
</evidence>
<accession>A0A2H0BU39</accession>
<gene>
    <name evidence="1" type="ORF">COX00_02470</name>
</gene>
<sequence>MEKQIQKQNTQKNISTHLMTSVAVIAFLGVGCTVPAENGLRPQLTQLEHDQMSFTATVERGDSHVTITVQRTGPRASDFIRDPEIDSPYESDAVVRNRYDFPFLRSFGGDAPSGMLEGSESTDPPRNINQQHQLEDLQLVVDAADMLRDDAEIGESFRWELREVRSMAAGALEHANDGLNGLIHPKVD</sequence>
<dbReference type="EMBL" id="PCSZ01000050">
    <property type="protein sequence ID" value="PIP60570.1"/>
    <property type="molecule type" value="Genomic_DNA"/>
</dbReference>
<reference evidence="1 2" key="1">
    <citation type="submission" date="2017-09" db="EMBL/GenBank/DDBJ databases">
        <title>Depth-based differentiation of microbial function through sediment-hosted aquifers and enrichment of novel symbionts in the deep terrestrial subsurface.</title>
        <authorList>
            <person name="Probst A.J."/>
            <person name="Ladd B."/>
            <person name="Jarett J.K."/>
            <person name="Geller-Mcgrath D.E."/>
            <person name="Sieber C.M."/>
            <person name="Emerson J.B."/>
            <person name="Anantharaman K."/>
            <person name="Thomas B.C."/>
            <person name="Malmstrom R."/>
            <person name="Stieglmeier M."/>
            <person name="Klingl A."/>
            <person name="Woyke T."/>
            <person name="Ryan C.M."/>
            <person name="Banfield J.F."/>
        </authorList>
    </citation>
    <scope>NUCLEOTIDE SEQUENCE [LARGE SCALE GENOMIC DNA]</scope>
    <source>
        <strain evidence="1">CG22_combo_CG10-13_8_21_14_all_47_17</strain>
    </source>
</reference>
<comment type="caution">
    <text evidence="1">The sequence shown here is derived from an EMBL/GenBank/DDBJ whole genome shotgun (WGS) entry which is preliminary data.</text>
</comment>
<protein>
    <submittedName>
        <fullName evidence="1">Uncharacterized protein</fullName>
    </submittedName>
</protein>
<organism evidence="1 2">
    <name type="scientific">Candidatus Uhrbacteria bacterium CG22_combo_CG10-13_8_21_14_all_47_17</name>
    <dbReference type="NCBI Taxonomy" id="1975041"/>
    <lineage>
        <taxon>Bacteria</taxon>
        <taxon>Candidatus Uhriibacteriota</taxon>
    </lineage>
</organism>
<dbReference type="Proteomes" id="UP000231581">
    <property type="component" value="Unassembled WGS sequence"/>
</dbReference>
<dbReference type="PROSITE" id="PS51257">
    <property type="entry name" value="PROKAR_LIPOPROTEIN"/>
    <property type="match status" value="1"/>
</dbReference>
<proteinExistence type="predicted"/>
<dbReference type="AlphaFoldDB" id="A0A2H0BU39"/>